<dbReference type="EMBL" id="QJRN01000003">
    <property type="protein sequence ID" value="PYC41508.1"/>
    <property type="molecule type" value="Genomic_DNA"/>
</dbReference>
<name>A0A9Q6IHG1_9PSED</name>
<protein>
    <submittedName>
        <fullName evidence="1">Uncharacterized protein</fullName>
    </submittedName>
</protein>
<comment type="caution">
    <text evidence="1">The sequence shown here is derived from an EMBL/GenBank/DDBJ whole genome shotgun (WGS) entry which is preliminary data.</text>
</comment>
<evidence type="ECO:0000313" key="1">
    <source>
        <dbReference type="EMBL" id="PYC41508.1"/>
    </source>
</evidence>
<proteinExistence type="predicted"/>
<dbReference type="AlphaFoldDB" id="A0A9Q6IHG1"/>
<dbReference type="Proteomes" id="UP000248188">
    <property type="component" value="Unassembled WGS sequence"/>
</dbReference>
<organism evidence="1 2">
    <name type="scientific">Pseudomonas protegens</name>
    <dbReference type="NCBI Taxonomy" id="380021"/>
    <lineage>
        <taxon>Bacteria</taxon>
        <taxon>Pseudomonadati</taxon>
        <taxon>Pseudomonadota</taxon>
        <taxon>Gammaproteobacteria</taxon>
        <taxon>Pseudomonadales</taxon>
        <taxon>Pseudomonadaceae</taxon>
        <taxon>Pseudomonas</taxon>
    </lineage>
</organism>
<evidence type="ECO:0000313" key="2">
    <source>
        <dbReference type="Proteomes" id="UP000248188"/>
    </source>
</evidence>
<gene>
    <name evidence="1" type="ORF">DMX08_07075</name>
</gene>
<reference evidence="1 2" key="1">
    <citation type="submission" date="2018-06" db="EMBL/GenBank/DDBJ databases">
        <title>Pseudomonas diversity within urban Lake Michigan freshwaters.</title>
        <authorList>
            <person name="Batrich M."/>
            <person name="Hatzopoulos T."/>
            <person name="Putonti C."/>
        </authorList>
    </citation>
    <scope>NUCLEOTIDE SEQUENCE [LARGE SCALE GENOMIC DNA]</scope>
    <source>
        <strain evidence="1 2">MB-090624</strain>
    </source>
</reference>
<sequence>MLGGSTGASTRACWKPCSARASLAMLERSGMTREMDGQLLFSSVRSGIRAYRIWRNSMRGKQ</sequence>
<accession>A0A9Q6IHG1</accession>